<accession>A0A811T1Q1</accession>
<protein>
    <recommendedName>
        <fullName evidence="3">Ribbon-helix-helix protein CopG domain-containing protein</fullName>
    </recommendedName>
</protein>
<organism evidence="1 2">
    <name type="scientific">Candidatus Argoarchaeum ethanivorans</name>
    <dbReference type="NCBI Taxonomy" id="2608793"/>
    <lineage>
        <taxon>Archaea</taxon>
        <taxon>Methanobacteriati</taxon>
        <taxon>Methanobacteriota</taxon>
        <taxon>Stenosarchaea group</taxon>
        <taxon>Methanomicrobia</taxon>
        <taxon>Methanosarcinales</taxon>
        <taxon>Methanosarcinales incertae sedis</taxon>
        <taxon>GOM Arc I cluster</taxon>
        <taxon>Candidatus Argoarchaeum</taxon>
    </lineage>
</organism>
<gene>
    <name evidence="1" type="ORF">CHKLHMKO_00077</name>
</gene>
<name>A0A811T1Q1_9EURY</name>
<evidence type="ECO:0000313" key="1">
    <source>
        <dbReference type="EMBL" id="CAD6491126.1"/>
    </source>
</evidence>
<reference evidence="1" key="1">
    <citation type="submission" date="2020-10" db="EMBL/GenBank/DDBJ databases">
        <authorList>
            <person name="Hahn C.J."/>
            <person name="Laso-Perez R."/>
            <person name="Vulcano F."/>
            <person name="Vaziourakis K.-M."/>
            <person name="Stokke R."/>
            <person name="Steen I.H."/>
            <person name="Teske A."/>
            <person name="Boetius A."/>
            <person name="Liebeke M."/>
            <person name="Amann R."/>
            <person name="Knittel K."/>
        </authorList>
    </citation>
    <scope>NUCLEOTIDE SEQUENCE</scope>
    <source>
        <strain evidence="1">Gfbio:e3339647-f889-4370-9287-4fb5cb688e4c:AG392O15_GoMArc1</strain>
    </source>
</reference>
<proteinExistence type="predicted"/>
<comment type="caution">
    <text evidence="1">The sequence shown here is derived from an EMBL/GenBank/DDBJ whole genome shotgun (WGS) entry which is preliminary data.</text>
</comment>
<evidence type="ECO:0008006" key="3">
    <source>
        <dbReference type="Google" id="ProtNLM"/>
    </source>
</evidence>
<dbReference type="AlphaFoldDB" id="A0A811T1Q1"/>
<evidence type="ECO:0000313" key="2">
    <source>
        <dbReference type="Proteomes" id="UP000610373"/>
    </source>
</evidence>
<dbReference type="EMBL" id="CAJHIO010000002">
    <property type="protein sequence ID" value="CAD6491126.1"/>
    <property type="molecule type" value="Genomic_DNA"/>
</dbReference>
<sequence>MSITIEVPESIDSILDQRSREEHLDRVSALNQMLWEGAESYLVNQYSSGKISKGKLAELLDLDMYEVNELLEEHHVKVSISYERFTRGIAIAEKSSG</sequence>
<dbReference type="Proteomes" id="UP000610373">
    <property type="component" value="Unassembled WGS sequence"/>
</dbReference>